<comment type="caution">
    <text evidence="1">The sequence shown here is derived from an EMBL/GenBank/DDBJ whole genome shotgun (WGS) entry which is preliminary data.</text>
</comment>
<organism evidence="1 3">
    <name type="scientific">Pristionchus fissidentatus</name>
    <dbReference type="NCBI Taxonomy" id="1538716"/>
    <lineage>
        <taxon>Eukaryota</taxon>
        <taxon>Metazoa</taxon>
        <taxon>Ecdysozoa</taxon>
        <taxon>Nematoda</taxon>
        <taxon>Chromadorea</taxon>
        <taxon>Rhabditida</taxon>
        <taxon>Rhabditina</taxon>
        <taxon>Diplogasteromorpha</taxon>
        <taxon>Diplogasteroidea</taxon>
        <taxon>Neodiplogasteridae</taxon>
        <taxon>Pristionchus</taxon>
    </lineage>
</organism>
<accession>A0AAV5WUY5</accession>
<name>A0AAV5WUY5_9BILA</name>
<protein>
    <submittedName>
        <fullName evidence="1">Uncharacterized protein</fullName>
    </submittedName>
</protein>
<dbReference type="EMBL" id="BTSY01000006">
    <property type="protein sequence ID" value="GMT33570.1"/>
    <property type="molecule type" value="Genomic_DNA"/>
</dbReference>
<dbReference type="Proteomes" id="UP001432322">
    <property type="component" value="Unassembled WGS sequence"/>
</dbReference>
<evidence type="ECO:0000313" key="2">
    <source>
        <dbReference type="EMBL" id="GMT33570.1"/>
    </source>
</evidence>
<dbReference type="EMBL" id="BTSY01000006">
    <property type="protein sequence ID" value="GMT33567.1"/>
    <property type="molecule type" value="Genomic_DNA"/>
</dbReference>
<sequence>MSKFSLHFPSNIDLPNHETEVLFAPFALQTTVDGRALLALRFCTDSRERAFLQYFDMDTKVTSFYCLSDEIECDGITDMTVVNDRTIICGRMFDFAMLSFSDSSFSLLFDYRITPILSDAAAELEDNRTFALGATTAGDYVYLAMADEEDADHSGIKSFKVIRFDRSNPLTDKGQIVAHMKGCPSGLVWQNTKITVTDDGFIDFISRDLCRLVVIRLRVDLTRPSDQVWNQDEINVHFRDRFVPVEYAFTTMGEAAQQHCATSPQCVRVASTTLTCHPEGIFTHRIYRNEDGSVNEQSIDNILPSLDARLTSFCVTPCHRFLFAINVQQEYDNRAYDEEFDEVWKCRKFAIVSDDSSLVNLARRTIVESMDENAKKDETYSDVLHDSPRLAKKLLGSSTKQ</sequence>
<evidence type="ECO:0000313" key="1">
    <source>
        <dbReference type="EMBL" id="GMT33567.1"/>
    </source>
</evidence>
<gene>
    <name evidence="1" type="ORF">PFISCL1PPCAC_24864</name>
    <name evidence="2" type="ORF">PFISCL1PPCAC_24867</name>
</gene>
<proteinExistence type="predicted"/>
<reference evidence="1" key="1">
    <citation type="submission" date="2023-10" db="EMBL/GenBank/DDBJ databases">
        <title>Genome assembly of Pristionchus species.</title>
        <authorList>
            <person name="Yoshida K."/>
            <person name="Sommer R.J."/>
        </authorList>
    </citation>
    <scope>NUCLEOTIDE SEQUENCE</scope>
    <source>
        <strain evidence="1">RS5133</strain>
    </source>
</reference>
<dbReference type="AlphaFoldDB" id="A0AAV5WUY5"/>
<keyword evidence="3" id="KW-1185">Reference proteome</keyword>
<evidence type="ECO:0000313" key="3">
    <source>
        <dbReference type="Proteomes" id="UP001432322"/>
    </source>
</evidence>